<dbReference type="Proteomes" id="UP000054166">
    <property type="component" value="Unassembled WGS sequence"/>
</dbReference>
<name>A0A0C3GCA6_PILCF</name>
<reference evidence="3" key="2">
    <citation type="submission" date="2015-01" db="EMBL/GenBank/DDBJ databases">
        <title>Evolutionary Origins and Diversification of the Mycorrhizal Mutualists.</title>
        <authorList>
            <consortium name="DOE Joint Genome Institute"/>
            <consortium name="Mycorrhizal Genomics Consortium"/>
            <person name="Kohler A."/>
            <person name="Kuo A."/>
            <person name="Nagy L.G."/>
            <person name="Floudas D."/>
            <person name="Copeland A."/>
            <person name="Barry K.W."/>
            <person name="Cichocki N."/>
            <person name="Veneault-Fourrey C."/>
            <person name="LaButti K."/>
            <person name="Lindquist E.A."/>
            <person name="Lipzen A."/>
            <person name="Lundell T."/>
            <person name="Morin E."/>
            <person name="Murat C."/>
            <person name="Riley R."/>
            <person name="Ohm R."/>
            <person name="Sun H."/>
            <person name="Tunlid A."/>
            <person name="Henrissat B."/>
            <person name="Grigoriev I.V."/>
            <person name="Hibbett D.S."/>
            <person name="Martin F."/>
        </authorList>
    </citation>
    <scope>NUCLEOTIDE SEQUENCE [LARGE SCALE GENOMIC DNA]</scope>
    <source>
        <strain evidence="3">F 1598</strain>
    </source>
</reference>
<feature type="region of interest" description="Disordered" evidence="1">
    <location>
        <begin position="108"/>
        <end position="129"/>
    </location>
</feature>
<dbReference type="AlphaFoldDB" id="A0A0C3GCA6"/>
<gene>
    <name evidence="2" type="ORF">PILCRDRAFT_221771</name>
</gene>
<sequence>MERRFEKMEMEVCGSLLVVFLMGWYPPRSELSVFDWKRGQNIARLPDTDIISSFRFLSDKVIVVATKGSLDLFTLPEPQDNTGEMLITKVATLRLPFNGHSVEHISFCNPPAKNGNPRSKRQAGDTAVPTKPFANSPDNIIYCYVLVIDGEQFSSCSLVVHSSALLRYATPPAFNYIPWKEWSMITRCVGERVNYNYTNFSGQRWLLPRDNEVWDFNQYRVKRLGRDFEAETETAHISVVTEQSCTASIYLDVYSSLPYVRIKSKREGLLCIDDDRIFAATPDGKIEYLYFG</sequence>
<dbReference type="EMBL" id="KN832975">
    <property type="protein sequence ID" value="KIM89354.1"/>
    <property type="molecule type" value="Genomic_DNA"/>
</dbReference>
<keyword evidence="3" id="KW-1185">Reference proteome</keyword>
<evidence type="ECO:0000313" key="2">
    <source>
        <dbReference type="EMBL" id="KIM89354.1"/>
    </source>
</evidence>
<dbReference type="HOGENOM" id="CLU_883125_0_0_1"/>
<protein>
    <submittedName>
        <fullName evidence="2">Uncharacterized protein</fullName>
    </submittedName>
</protein>
<evidence type="ECO:0000313" key="3">
    <source>
        <dbReference type="Proteomes" id="UP000054166"/>
    </source>
</evidence>
<proteinExistence type="predicted"/>
<dbReference type="InParanoid" id="A0A0C3GCA6"/>
<evidence type="ECO:0000256" key="1">
    <source>
        <dbReference type="SAM" id="MobiDB-lite"/>
    </source>
</evidence>
<accession>A0A0C3GCA6</accession>
<reference evidence="2 3" key="1">
    <citation type="submission" date="2014-04" db="EMBL/GenBank/DDBJ databases">
        <authorList>
            <consortium name="DOE Joint Genome Institute"/>
            <person name="Kuo A."/>
            <person name="Tarkka M."/>
            <person name="Buscot F."/>
            <person name="Kohler A."/>
            <person name="Nagy L.G."/>
            <person name="Floudas D."/>
            <person name="Copeland A."/>
            <person name="Barry K.W."/>
            <person name="Cichocki N."/>
            <person name="Veneault-Fourrey C."/>
            <person name="LaButti K."/>
            <person name="Lindquist E.A."/>
            <person name="Lipzen A."/>
            <person name="Lundell T."/>
            <person name="Morin E."/>
            <person name="Murat C."/>
            <person name="Sun H."/>
            <person name="Tunlid A."/>
            <person name="Henrissat B."/>
            <person name="Grigoriev I.V."/>
            <person name="Hibbett D.S."/>
            <person name="Martin F."/>
            <person name="Nordberg H.P."/>
            <person name="Cantor M.N."/>
            <person name="Hua S.X."/>
        </authorList>
    </citation>
    <scope>NUCLEOTIDE SEQUENCE [LARGE SCALE GENOMIC DNA]</scope>
    <source>
        <strain evidence="2 3">F 1598</strain>
    </source>
</reference>
<organism evidence="2 3">
    <name type="scientific">Piloderma croceum (strain F 1598)</name>
    <dbReference type="NCBI Taxonomy" id="765440"/>
    <lineage>
        <taxon>Eukaryota</taxon>
        <taxon>Fungi</taxon>
        <taxon>Dikarya</taxon>
        <taxon>Basidiomycota</taxon>
        <taxon>Agaricomycotina</taxon>
        <taxon>Agaricomycetes</taxon>
        <taxon>Agaricomycetidae</taxon>
        <taxon>Atheliales</taxon>
        <taxon>Atheliaceae</taxon>
        <taxon>Piloderma</taxon>
    </lineage>
</organism>